<sequence length="85" mass="9792">MSDVQSDSARQRETLLKEGMRSMWTHALGRTVLDLIRVDKLDARELLEELERRLSDARHEPAQSLRSEAFDEALIRLREAMAEAA</sequence>
<accession>A0A917I852</accession>
<organism evidence="2 3">
    <name type="scientific">Alsobacter metallidurans</name>
    <dbReference type="NCBI Taxonomy" id="340221"/>
    <lineage>
        <taxon>Bacteria</taxon>
        <taxon>Pseudomonadati</taxon>
        <taxon>Pseudomonadota</taxon>
        <taxon>Alphaproteobacteria</taxon>
        <taxon>Hyphomicrobiales</taxon>
        <taxon>Alsobacteraceae</taxon>
        <taxon>Alsobacter</taxon>
    </lineage>
</organism>
<protein>
    <submittedName>
        <fullName evidence="2">Uncharacterized protein</fullName>
    </submittedName>
</protein>
<reference evidence="2" key="2">
    <citation type="submission" date="2020-09" db="EMBL/GenBank/DDBJ databases">
        <authorList>
            <person name="Sun Q."/>
            <person name="Zhou Y."/>
        </authorList>
    </citation>
    <scope>NUCLEOTIDE SEQUENCE</scope>
    <source>
        <strain evidence="2">CGMCC 1.12214</strain>
    </source>
</reference>
<dbReference type="EMBL" id="BMES01000002">
    <property type="protein sequence ID" value="GGH21814.1"/>
    <property type="molecule type" value="Genomic_DNA"/>
</dbReference>
<dbReference type="AlphaFoldDB" id="A0A917I852"/>
<keyword evidence="3" id="KW-1185">Reference proteome</keyword>
<evidence type="ECO:0000256" key="1">
    <source>
        <dbReference type="SAM" id="Coils"/>
    </source>
</evidence>
<gene>
    <name evidence="2" type="ORF">GCM10007036_26380</name>
</gene>
<dbReference type="Proteomes" id="UP000603912">
    <property type="component" value="Unassembled WGS sequence"/>
</dbReference>
<keyword evidence="1" id="KW-0175">Coiled coil</keyword>
<feature type="coiled-coil region" evidence="1">
    <location>
        <begin position="33"/>
        <end position="60"/>
    </location>
</feature>
<name>A0A917I852_9HYPH</name>
<evidence type="ECO:0000313" key="2">
    <source>
        <dbReference type="EMBL" id="GGH21814.1"/>
    </source>
</evidence>
<comment type="caution">
    <text evidence="2">The sequence shown here is derived from an EMBL/GenBank/DDBJ whole genome shotgun (WGS) entry which is preliminary data.</text>
</comment>
<evidence type="ECO:0000313" key="3">
    <source>
        <dbReference type="Proteomes" id="UP000603912"/>
    </source>
</evidence>
<proteinExistence type="predicted"/>
<reference evidence="2" key="1">
    <citation type="journal article" date="2014" name="Int. J. Syst. Evol. Microbiol.">
        <title>Complete genome sequence of Corynebacterium casei LMG S-19264T (=DSM 44701T), isolated from a smear-ripened cheese.</title>
        <authorList>
            <consortium name="US DOE Joint Genome Institute (JGI-PGF)"/>
            <person name="Walter F."/>
            <person name="Albersmeier A."/>
            <person name="Kalinowski J."/>
            <person name="Ruckert C."/>
        </authorList>
    </citation>
    <scope>NUCLEOTIDE SEQUENCE</scope>
    <source>
        <strain evidence="2">CGMCC 1.12214</strain>
    </source>
</reference>